<feature type="domain" description="Amidohydrolase-related" evidence="2">
    <location>
        <begin position="36"/>
        <end position="272"/>
    </location>
</feature>
<evidence type="ECO:0000259" key="2">
    <source>
        <dbReference type="Pfam" id="PF04909"/>
    </source>
</evidence>
<protein>
    <recommendedName>
        <fullName evidence="2">Amidohydrolase-related domain-containing protein</fullName>
    </recommendedName>
</protein>
<sequence length="284" mass="31446">MIADVWAQPLWHRPGRLDVPEVRNVFVRSGRADALDRPVEPEALVEAMDEAGVDVALLSAWHRPGGWVVSNDDVASFTTRHPERFAGVASVDLSDPVGAVRELRRAVEDDGFVGLRLLPWLWERPPDHALYYPLYAACVDLGVPFCTQVGHTGPLRTSETGRPIPYIDQIALDFPELVIVGGHIGYPWTDEMISLAWKHPNVYIDTSAYLPKYYPPQLVHYIETYGRDKVMFATNWPQLDHVPCLQQVAGLGLSDAAQEAFLGGNAARVFRLPAGPATQQGAHP</sequence>
<keyword evidence="1" id="KW-0456">Lyase</keyword>
<evidence type="ECO:0000313" key="4">
    <source>
        <dbReference type="Proteomes" id="UP000319865"/>
    </source>
</evidence>
<dbReference type="Gene3D" id="3.20.20.140">
    <property type="entry name" value="Metal-dependent hydrolases"/>
    <property type="match status" value="1"/>
</dbReference>
<evidence type="ECO:0000313" key="3">
    <source>
        <dbReference type="EMBL" id="TQN43052.1"/>
    </source>
</evidence>
<accession>A0A543PG45</accession>
<dbReference type="InterPro" id="IPR032465">
    <property type="entry name" value="ACMSD"/>
</dbReference>
<dbReference type="GO" id="GO:0016787">
    <property type="term" value="F:hydrolase activity"/>
    <property type="evidence" value="ECO:0007669"/>
    <property type="project" value="InterPro"/>
</dbReference>
<keyword evidence="4" id="KW-1185">Reference proteome</keyword>
<dbReference type="SUPFAM" id="SSF51556">
    <property type="entry name" value="Metallo-dependent hydrolases"/>
    <property type="match status" value="1"/>
</dbReference>
<name>A0A543PG45_9ACTN</name>
<gene>
    <name evidence="3" type="ORF">FHU33_2474</name>
</gene>
<dbReference type="GO" id="GO:0016831">
    <property type="term" value="F:carboxy-lyase activity"/>
    <property type="evidence" value="ECO:0007669"/>
    <property type="project" value="InterPro"/>
</dbReference>
<reference evidence="3 4" key="1">
    <citation type="submission" date="2019-06" db="EMBL/GenBank/DDBJ databases">
        <title>Sequencing the genomes of 1000 actinobacteria strains.</title>
        <authorList>
            <person name="Klenk H.-P."/>
        </authorList>
    </citation>
    <scope>NUCLEOTIDE SEQUENCE [LARGE SCALE GENOMIC DNA]</scope>
    <source>
        <strain evidence="3 4">DSM 46837</strain>
    </source>
</reference>
<proteinExistence type="predicted"/>
<comment type="caution">
    <text evidence="3">The sequence shown here is derived from an EMBL/GenBank/DDBJ whole genome shotgun (WGS) entry which is preliminary data.</text>
</comment>
<dbReference type="PANTHER" id="PTHR21240">
    <property type="entry name" value="2-AMINO-3-CARBOXYLMUCONATE-6-SEMIALDEHYDE DECARBOXYLASE"/>
    <property type="match status" value="1"/>
</dbReference>
<dbReference type="InterPro" id="IPR006680">
    <property type="entry name" value="Amidohydro-rel"/>
</dbReference>
<dbReference type="InterPro" id="IPR032466">
    <property type="entry name" value="Metal_Hydrolase"/>
</dbReference>
<dbReference type="Proteomes" id="UP000319865">
    <property type="component" value="Unassembled WGS sequence"/>
</dbReference>
<dbReference type="Pfam" id="PF04909">
    <property type="entry name" value="Amidohydro_2"/>
    <property type="match status" value="1"/>
</dbReference>
<organism evidence="3 4">
    <name type="scientific">Blastococcus colisei</name>
    <dbReference type="NCBI Taxonomy" id="1564162"/>
    <lineage>
        <taxon>Bacteria</taxon>
        <taxon>Bacillati</taxon>
        <taxon>Actinomycetota</taxon>
        <taxon>Actinomycetes</taxon>
        <taxon>Geodermatophilales</taxon>
        <taxon>Geodermatophilaceae</taxon>
        <taxon>Blastococcus</taxon>
    </lineage>
</organism>
<dbReference type="AlphaFoldDB" id="A0A543PG45"/>
<dbReference type="PANTHER" id="PTHR21240:SF19">
    <property type="entry name" value="CATALYTIC_ HYDROLASE"/>
    <property type="match status" value="1"/>
</dbReference>
<dbReference type="EMBL" id="VFQE01000001">
    <property type="protein sequence ID" value="TQN43052.1"/>
    <property type="molecule type" value="Genomic_DNA"/>
</dbReference>
<evidence type="ECO:0000256" key="1">
    <source>
        <dbReference type="ARBA" id="ARBA00023239"/>
    </source>
</evidence>